<sequence length="117" mass="13850">MRFLVDEQLPYLLADWLQEKGQDAVHVTTLLTNSRIPDGYICERSMAEQRVVIPKDEDFLRTYLIKQQPYKLVYLTTGNLKNRQLMNLFRANFHNLLNALETADVIELNQFVLKIWH</sequence>
<evidence type="ECO:0000259" key="1">
    <source>
        <dbReference type="Pfam" id="PF18480"/>
    </source>
</evidence>
<dbReference type="Pfam" id="PF18480">
    <property type="entry name" value="DUF5615"/>
    <property type="match status" value="1"/>
</dbReference>
<feature type="domain" description="DUF5615" evidence="1">
    <location>
        <begin position="1"/>
        <end position="107"/>
    </location>
</feature>
<proteinExistence type="predicted"/>
<dbReference type="RefSeq" id="WP_381528282.1">
    <property type="nucleotide sequence ID" value="NZ_JBHULN010000029.1"/>
</dbReference>
<accession>A0ABW5MDD3</accession>
<dbReference type="Proteomes" id="UP001597469">
    <property type="component" value="Unassembled WGS sequence"/>
</dbReference>
<dbReference type="InterPro" id="IPR041049">
    <property type="entry name" value="DUF5615"/>
</dbReference>
<reference evidence="3" key="1">
    <citation type="journal article" date="2019" name="Int. J. Syst. Evol. Microbiol.">
        <title>The Global Catalogue of Microorganisms (GCM) 10K type strain sequencing project: providing services to taxonomists for standard genome sequencing and annotation.</title>
        <authorList>
            <consortium name="The Broad Institute Genomics Platform"/>
            <consortium name="The Broad Institute Genome Sequencing Center for Infectious Disease"/>
            <person name="Wu L."/>
            <person name="Ma J."/>
        </authorList>
    </citation>
    <scope>NUCLEOTIDE SEQUENCE [LARGE SCALE GENOMIC DNA]</scope>
    <source>
        <strain evidence="3">KCTC 42805</strain>
    </source>
</reference>
<evidence type="ECO:0000313" key="3">
    <source>
        <dbReference type="Proteomes" id="UP001597469"/>
    </source>
</evidence>
<dbReference type="EMBL" id="JBHULN010000029">
    <property type="protein sequence ID" value="MFD2574501.1"/>
    <property type="molecule type" value="Genomic_DNA"/>
</dbReference>
<protein>
    <submittedName>
        <fullName evidence="2">DUF5615 family PIN-like protein</fullName>
    </submittedName>
</protein>
<organism evidence="2 3">
    <name type="scientific">Spirosoma soli</name>
    <dbReference type="NCBI Taxonomy" id="1770529"/>
    <lineage>
        <taxon>Bacteria</taxon>
        <taxon>Pseudomonadati</taxon>
        <taxon>Bacteroidota</taxon>
        <taxon>Cytophagia</taxon>
        <taxon>Cytophagales</taxon>
        <taxon>Cytophagaceae</taxon>
        <taxon>Spirosoma</taxon>
    </lineage>
</organism>
<comment type="caution">
    <text evidence="2">The sequence shown here is derived from an EMBL/GenBank/DDBJ whole genome shotgun (WGS) entry which is preliminary data.</text>
</comment>
<gene>
    <name evidence="2" type="ORF">ACFSUS_27950</name>
</gene>
<evidence type="ECO:0000313" key="2">
    <source>
        <dbReference type="EMBL" id="MFD2574501.1"/>
    </source>
</evidence>
<keyword evidence="3" id="KW-1185">Reference proteome</keyword>
<name>A0ABW5MDD3_9BACT</name>